<comment type="caution">
    <text evidence="1">The sequence shown here is derived from an EMBL/GenBank/DDBJ whole genome shotgun (WGS) entry which is preliminary data.</text>
</comment>
<proteinExistence type="predicted"/>
<dbReference type="SUPFAM" id="SSF103025">
    <property type="entry name" value="Folate-binding domain"/>
    <property type="match status" value="1"/>
</dbReference>
<dbReference type="InterPro" id="IPR007375">
    <property type="entry name" value="SoxG"/>
</dbReference>
<protein>
    <submittedName>
        <fullName evidence="1">Sarcosine oxidase subunit gamma</fullName>
    </submittedName>
</protein>
<reference evidence="1" key="1">
    <citation type="submission" date="2020-12" db="EMBL/GenBank/DDBJ databases">
        <title>Bacterial taxonomy.</title>
        <authorList>
            <person name="Pan X."/>
        </authorList>
    </citation>
    <scope>NUCLEOTIDE SEQUENCE</scope>
    <source>
        <strain evidence="1">B2012</strain>
    </source>
</reference>
<accession>A0A934IF44</accession>
<dbReference type="Pfam" id="PF04268">
    <property type="entry name" value="SoxG"/>
    <property type="match status" value="1"/>
</dbReference>
<name>A0A934IF44_9HYPH</name>
<keyword evidence="2" id="KW-1185">Reference proteome</keyword>
<sequence>MSTAEITVPAPLARFSLRVDPADANVVAAALAVPLPLVIGTRTEAGGRALLALGPDEWLLTAPEADAEAIGAAAAGLAVPHSLVGICGRDMVLHLAGPGAATLLAMAMPRNLATIPVGEGARTVFDGVSVVITREAEDAFTLSAWRSYMPHLSAVLAAGQRELAAGI</sequence>
<dbReference type="Proteomes" id="UP000609531">
    <property type="component" value="Unassembled WGS sequence"/>
</dbReference>
<evidence type="ECO:0000313" key="2">
    <source>
        <dbReference type="Proteomes" id="UP000609531"/>
    </source>
</evidence>
<dbReference type="AlphaFoldDB" id="A0A934IF44"/>
<organism evidence="1 2">
    <name type="scientific">Acuticoccus mangrovi</name>
    <dbReference type="NCBI Taxonomy" id="2796142"/>
    <lineage>
        <taxon>Bacteria</taxon>
        <taxon>Pseudomonadati</taxon>
        <taxon>Pseudomonadota</taxon>
        <taxon>Alphaproteobacteria</taxon>
        <taxon>Hyphomicrobiales</taxon>
        <taxon>Amorphaceae</taxon>
        <taxon>Acuticoccus</taxon>
    </lineage>
</organism>
<dbReference type="InterPro" id="IPR027266">
    <property type="entry name" value="TrmE/GcvT-like"/>
</dbReference>
<evidence type="ECO:0000313" key="1">
    <source>
        <dbReference type="EMBL" id="MBJ3775474.1"/>
    </source>
</evidence>
<dbReference type="EMBL" id="JAEKJA010000005">
    <property type="protein sequence ID" value="MBJ3775474.1"/>
    <property type="molecule type" value="Genomic_DNA"/>
</dbReference>
<dbReference type="Gene3D" id="3.30.70.1520">
    <property type="entry name" value="Heterotetrameric sarcosine oxidase"/>
    <property type="match status" value="1"/>
</dbReference>
<dbReference type="RefSeq" id="WP_198881368.1">
    <property type="nucleotide sequence ID" value="NZ_JAEKJA010000005.1"/>
</dbReference>
<dbReference type="Gene3D" id="3.30.1360.120">
    <property type="entry name" value="Probable tRNA modification gtpase trme, domain 1"/>
    <property type="match status" value="1"/>
</dbReference>
<gene>
    <name evidence="1" type="ORF">JCR33_07240</name>
</gene>